<keyword evidence="4" id="KW-0521">NADP</keyword>
<dbReference type="InterPro" id="IPR001155">
    <property type="entry name" value="OxRdtase_FMN_N"/>
</dbReference>
<evidence type="ECO:0000256" key="5">
    <source>
        <dbReference type="ARBA" id="ARBA00023002"/>
    </source>
</evidence>
<keyword evidence="3" id="KW-0288">FMN</keyword>
<proteinExistence type="predicted"/>
<comment type="cofactor">
    <cofactor evidence="1">
        <name>FMN</name>
        <dbReference type="ChEBI" id="CHEBI:58210"/>
    </cofactor>
</comment>
<evidence type="ECO:0000256" key="1">
    <source>
        <dbReference type="ARBA" id="ARBA00001917"/>
    </source>
</evidence>
<evidence type="ECO:0000256" key="4">
    <source>
        <dbReference type="ARBA" id="ARBA00022857"/>
    </source>
</evidence>
<dbReference type="CDD" id="cd02932">
    <property type="entry name" value="OYE_YqiM_FMN"/>
    <property type="match status" value="1"/>
</dbReference>
<gene>
    <name evidence="8" type="ORF">CANVERA_P4903</name>
</gene>
<organism evidence="8 9">
    <name type="scientific">Candida verbasci</name>
    <dbReference type="NCBI Taxonomy" id="1227364"/>
    <lineage>
        <taxon>Eukaryota</taxon>
        <taxon>Fungi</taxon>
        <taxon>Dikarya</taxon>
        <taxon>Ascomycota</taxon>
        <taxon>Saccharomycotina</taxon>
        <taxon>Pichiomycetes</taxon>
        <taxon>Debaryomycetaceae</taxon>
        <taxon>Candida/Lodderomyces clade</taxon>
        <taxon>Candida</taxon>
    </lineage>
</organism>
<feature type="domain" description="NADH:flavin oxidoreductase/NADH oxidase N-terminal" evidence="7">
    <location>
        <begin position="44"/>
        <end position="390"/>
    </location>
</feature>
<comment type="caution">
    <text evidence="8">The sequence shown here is derived from an EMBL/GenBank/DDBJ whole genome shotgun (WGS) entry which is preliminary data.</text>
</comment>
<dbReference type="PANTHER" id="PTHR43303">
    <property type="entry name" value="NADPH DEHYDROGENASE C23G7.10C-RELATED"/>
    <property type="match status" value="1"/>
</dbReference>
<accession>A0A9W4U2R9</accession>
<evidence type="ECO:0000259" key="7">
    <source>
        <dbReference type="Pfam" id="PF00724"/>
    </source>
</evidence>
<sequence length="434" mass="48730">MTVSEVSTSDYNPGAPEVPYYTPKQPVAAGTFYKQTPDDEPPAIFKPLKIGKLTLQNRVGVSPMCQYSSTDKCEVTPYHLIHYGALVTRGPGLTIVESSAVSEYGGISPRDLGIWNDEQARKMIDIVEYAHSQKQLIGIQLGHAGRKASTQPPFIHLEQAVDESAGGWLDKVYAPSPIEFRPFGNYVKPKELTIKQIKQIIEDFGDAAKRSIEISKFDFVEIHSAHGYLLNEFLSPISNKRTDEYGGSFENRTRFVLEIIDNVKSKIPTDIPIFIRISASENSPDESAWNIEDTKKFADILIEKEIALLDVSSGGNDYRQPPRSNISKEKREPMHVPLSRAIKQHVGDKLLVSCVGGLTDPHLVNQYLEDGTFDLALVGREFLKSPGLVWEWADKLGVRVYTSLQYGWGFWPNKQQVIDLIEITEKLKLEHDKQ</sequence>
<dbReference type="InterPro" id="IPR013785">
    <property type="entry name" value="Aldolase_TIM"/>
</dbReference>
<keyword evidence="9" id="KW-1185">Reference proteome</keyword>
<keyword evidence="2" id="KW-0285">Flavoprotein</keyword>
<dbReference type="GO" id="GO:0003959">
    <property type="term" value="F:NADPH dehydrogenase activity"/>
    <property type="evidence" value="ECO:0007669"/>
    <property type="project" value="InterPro"/>
</dbReference>
<feature type="compositionally biased region" description="Polar residues" evidence="6">
    <location>
        <begin position="1"/>
        <end position="11"/>
    </location>
</feature>
<dbReference type="Pfam" id="PF00724">
    <property type="entry name" value="Oxidored_FMN"/>
    <property type="match status" value="1"/>
</dbReference>
<evidence type="ECO:0000256" key="6">
    <source>
        <dbReference type="SAM" id="MobiDB-lite"/>
    </source>
</evidence>
<evidence type="ECO:0000313" key="9">
    <source>
        <dbReference type="Proteomes" id="UP001152885"/>
    </source>
</evidence>
<protein>
    <recommendedName>
        <fullName evidence="7">NADH:flavin oxidoreductase/NADH oxidase N-terminal domain-containing protein</fullName>
    </recommendedName>
</protein>
<evidence type="ECO:0000313" key="8">
    <source>
        <dbReference type="EMBL" id="CAI5760393.1"/>
    </source>
</evidence>
<dbReference type="InterPro" id="IPR044152">
    <property type="entry name" value="YqjM-like"/>
</dbReference>
<dbReference type="GO" id="GO:0010181">
    <property type="term" value="F:FMN binding"/>
    <property type="evidence" value="ECO:0007669"/>
    <property type="project" value="InterPro"/>
</dbReference>
<dbReference type="EMBL" id="CANTUO010000006">
    <property type="protein sequence ID" value="CAI5760393.1"/>
    <property type="molecule type" value="Genomic_DNA"/>
</dbReference>
<dbReference type="AlphaFoldDB" id="A0A9W4U2R9"/>
<name>A0A9W4U2R9_9ASCO</name>
<keyword evidence="5" id="KW-0560">Oxidoreductase</keyword>
<dbReference type="Gene3D" id="3.20.20.70">
    <property type="entry name" value="Aldolase class I"/>
    <property type="match status" value="1"/>
</dbReference>
<reference evidence="8" key="1">
    <citation type="submission" date="2022-12" db="EMBL/GenBank/DDBJ databases">
        <authorList>
            <person name="Brejova B."/>
        </authorList>
    </citation>
    <scope>NUCLEOTIDE SEQUENCE</scope>
</reference>
<dbReference type="Proteomes" id="UP001152885">
    <property type="component" value="Unassembled WGS sequence"/>
</dbReference>
<evidence type="ECO:0000256" key="3">
    <source>
        <dbReference type="ARBA" id="ARBA00022643"/>
    </source>
</evidence>
<dbReference type="PANTHER" id="PTHR43303:SF4">
    <property type="entry name" value="NADPH DEHYDROGENASE C23G7.10C-RELATED"/>
    <property type="match status" value="1"/>
</dbReference>
<dbReference type="SUPFAM" id="SSF51395">
    <property type="entry name" value="FMN-linked oxidoreductases"/>
    <property type="match status" value="1"/>
</dbReference>
<feature type="region of interest" description="Disordered" evidence="6">
    <location>
        <begin position="1"/>
        <end position="22"/>
    </location>
</feature>
<evidence type="ECO:0000256" key="2">
    <source>
        <dbReference type="ARBA" id="ARBA00022630"/>
    </source>
</evidence>
<dbReference type="GO" id="GO:0050661">
    <property type="term" value="F:NADP binding"/>
    <property type="evidence" value="ECO:0007669"/>
    <property type="project" value="InterPro"/>
</dbReference>
<dbReference type="OrthoDB" id="72788at2759"/>